<dbReference type="STRING" id="1428628.WN71_020695"/>
<dbReference type="AlphaFoldDB" id="A0A1J4NUF9"/>
<gene>
    <name evidence="1" type="ORF">WN71_020695</name>
</gene>
<name>A0A1J4NUF9_9ACTN</name>
<dbReference type="Proteomes" id="UP000034196">
    <property type="component" value="Unassembled WGS sequence"/>
</dbReference>
<organism evidence="1 2">
    <name type="scientific">Streptomyces mangrovisoli</name>
    <dbReference type="NCBI Taxonomy" id="1428628"/>
    <lineage>
        <taxon>Bacteria</taxon>
        <taxon>Bacillati</taxon>
        <taxon>Actinomycetota</taxon>
        <taxon>Actinomycetes</taxon>
        <taxon>Kitasatosporales</taxon>
        <taxon>Streptomycetaceae</taxon>
        <taxon>Streptomyces</taxon>
    </lineage>
</organism>
<dbReference type="RefSeq" id="WP_052742888.1">
    <property type="nucleotide sequence ID" value="NZ_LAVA02000046.1"/>
</dbReference>
<dbReference type="EMBL" id="LAVA02000046">
    <property type="protein sequence ID" value="OIJ66079.1"/>
    <property type="molecule type" value="Genomic_DNA"/>
</dbReference>
<sequence>MNANRFHLLLTVSGRPVMHGWWGSETVARGQFAVWVGGWGRPGSQITLTDGETSDGPGVLLTQWPAPARGAAVLAG</sequence>
<accession>A0A1J4NUF9</accession>
<reference evidence="1" key="1">
    <citation type="submission" date="2016-10" db="EMBL/GenBank/DDBJ databases">
        <title>Genome sequence of Streptomyces mangrovisoli MUSC 149.</title>
        <authorList>
            <person name="Lee L.-H."/>
            <person name="Ser H.-L."/>
        </authorList>
    </citation>
    <scope>NUCLEOTIDE SEQUENCE [LARGE SCALE GENOMIC DNA]</scope>
    <source>
        <strain evidence="1">MUSC 149</strain>
    </source>
</reference>
<dbReference type="OrthoDB" id="4289549at2"/>
<proteinExistence type="predicted"/>
<evidence type="ECO:0000313" key="1">
    <source>
        <dbReference type="EMBL" id="OIJ66079.1"/>
    </source>
</evidence>
<keyword evidence="2" id="KW-1185">Reference proteome</keyword>
<comment type="caution">
    <text evidence="1">The sequence shown here is derived from an EMBL/GenBank/DDBJ whole genome shotgun (WGS) entry which is preliminary data.</text>
</comment>
<protein>
    <submittedName>
        <fullName evidence="1">Uncharacterized protein</fullName>
    </submittedName>
</protein>
<evidence type="ECO:0000313" key="2">
    <source>
        <dbReference type="Proteomes" id="UP000034196"/>
    </source>
</evidence>